<dbReference type="AlphaFoldDB" id="A0A8W4F656"/>
<evidence type="ECO:0000313" key="2">
    <source>
        <dbReference type="Ensembl" id="ENSSSCP00000074594.1"/>
    </source>
</evidence>
<feature type="region of interest" description="Disordered" evidence="1">
    <location>
        <begin position="98"/>
        <end position="128"/>
    </location>
</feature>
<evidence type="ECO:0000256" key="1">
    <source>
        <dbReference type="SAM" id="MobiDB-lite"/>
    </source>
</evidence>
<organism evidence="2 3">
    <name type="scientific">Sus scrofa</name>
    <name type="common">Pig</name>
    <dbReference type="NCBI Taxonomy" id="9823"/>
    <lineage>
        <taxon>Eukaryota</taxon>
        <taxon>Metazoa</taxon>
        <taxon>Chordata</taxon>
        <taxon>Craniata</taxon>
        <taxon>Vertebrata</taxon>
        <taxon>Euteleostomi</taxon>
        <taxon>Mammalia</taxon>
        <taxon>Eutheria</taxon>
        <taxon>Laurasiatheria</taxon>
        <taxon>Artiodactyla</taxon>
        <taxon>Suina</taxon>
        <taxon>Suidae</taxon>
        <taxon>Sus</taxon>
    </lineage>
</organism>
<dbReference type="GeneTree" id="ENSGT00420000030504"/>
<accession>A0A8W4F656</accession>
<protein>
    <submittedName>
        <fullName evidence="2">Uncharacterized protein</fullName>
    </submittedName>
</protein>
<dbReference type="Ensembl" id="ENSSSCT00000100004.1">
    <property type="protein sequence ID" value="ENSSSCP00000074594.1"/>
    <property type="gene ID" value="ENSSSCG00000055253.1"/>
</dbReference>
<keyword evidence="3" id="KW-1185">Reference proteome</keyword>
<evidence type="ECO:0000313" key="3">
    <source>
        <dbReference type="Proteomes" id="UP000008227"/>
    </source>
</evidence>
<reference evidence="2" key="2">
    <citation type="submission" date="2025-08" db="UniProtKB">
        <authorList>
            <consortium name="Ensembl"/>
        </authorList>
    </citation>
    <scope>IDENTIFICATION</scope>
</reference>
<reference evidence="2" key="3">
    <citation type="submission" date="2025-09" db="UniProtKB">
        <authorList>
            <consortium name="Ensembl"/>
        </authorList>
    </citation>
    <scope>IDENTIFICATION</scope>
</reference>
<name>A0A8W4F656_PIG</name>
<dbReference type="Proteomes" id="UP000008227">
    <property type="component" value="Chromosome 10"/>
</dbReference>
<feature type="region of interest" description="Disordered" evidence="1">
    <location>
        <begin position="38"/>
        <end position="68"/>
    </location>
</feature>
<gene>
    <name evidence="2" type="primary">LOC110255597</name>
</gene>
<reference evidence="2" key="1">
    <citation type="journal article" date="2020" name="Gigascience">
        <title>An improved pig reference genome sequence to enable pig genetics and genomics research.</title>
        <authorList>
            <person name="Warr A."/>
            <person name="Affara N."/>
            <person name="Aken B."/>
            <person name="Beiki H."/>
            <person name="Bickhart D.M."/>
            <person name="Billis K."/>
            <person name="Chow W."/>
            <person name="Eory L."/>
            <person name="Finlayson H.A."/>
            <person name="Flicek P."/>
            <person name="Giron C.G."/>
            <person name="Griffin D.K."/>
            <person name="Hall R."/>
            <person name="Hannum G."/>
            <person name="Hourlier T."/>
            <person name="Howe K."/>
            <person name="Hume D.A."/>
            <person name="Izuogu O."/>
            <person name="Kim K."/>
            <person name="Koren S."/>
            <person name="Liu H."/>
            <person name="Manchanda N."/>
            <person name="Martin F.J."/>
            <person name="Nonneman D.J."/>
            <person name="O'Connor R.E."/>
            <person name="Phillippy A.M."/>
            <person name="Rohrer G.A."/>
            <person name="Rosen B.D."/>
            <person name="Rund L.A."/>
            <person name="Sargent C.A."/>
            <person name="Schook L.B."/>
            <person name="Schroeder S.G."/>
            <person name="Schwartz A.S."/>
            <person name="Skinner B.M."/>
            <person name="Talbot R."/>
            <person name="Tseng E."/>
            <person name="Tuggle C.K."/>
            <person name="Watson M."/>
            <person name="Smith T.P.L."/>
            <person name="Archibald A.L."/>
        </authorList>
    </citation>
    <scope>NUCLEOTIDE SEQUENCE [LARGE SCALE GENOMIC DNA]</scope>
    <source>
        <strain evidence="2">Duroc</strain>
    </source>
</reference>
<proteinExistence type="predicted"/>
<sequence>MSRLRRYEVALEVEEEIYCGCFYFFPWLLMWRREPRGADDIPRPRSGHARGSVREKGSGASAKNPRLTSSQCWVAPQLGAPSRAEAGDSAELVSCLSSGLGSARQRSNRGRPRRTPAATVQSAGALKI</sequence>